<evidence type="ECO:0000313" key="6">
    <source>
        <dbReference type="Proteomes" id="UP000286268"/>
    </source>
</evidence>
<keyword evidence="3" id="KW-0378">Hydrolase</keyword>
<dbReference type="EMBL" id="CP025746">
    <property type="protein sequence ID" value="QAA33818.1"/>
    <property type="molecule type" value="Genomic_DNA"/>
</dbReference>
<dbReference type="GO" id="GO:0008236">
    <property type="term" value="F:serine-type peptidase activity"/>
    <property type="evidence" value="ECO:0007669"/>
    <property type="project" value="UniProtKB-KW"/>
</dbReference>
<comment type="similarity">
    <text evidence="1">Belongs to the peptidase S51 family.</text>
</comment>
<evidence type="ECO:0000313" key="5">
    <source>
        <dbReference type="EMBL" id="QAA33818.1"/>
    </source>
</evidence>
<evidence type="ECO:0008006" key="7">
    <source>
        <dbReference type="Google" id="ProtNLM"/>
    </source>
</evidence>
<dbReference type="AlphaFoldDB" id="A0A3R5VAC6"/>
<dbReference type="Gene3D" id="3.40.50.880">
    <property type="match status" value="1"/>
</dbReference>
<dbReference type="SUPFAM" id="SSF52317">
    <property type="entry name" value="Class I glutamine amidotransferase-like"/>
    <property type="match status" value="1"/>
</dbReference>
<keyword evidence="2" id="KW-0645">Protease</keyword>
<accession>A0A3R5VAC6</accession>
<gene>
    <name evidence="5" type="ORF">C1I91_20505</name>
</gene>
<evidence type="ECO:0000256" key="4">
    <source>
        <dbReference type="ARBA" id="ARBA00022825"/>
    </source>
</evidence>
<evidence type="ECO:0000256" key="1">
    <source>
        <dbReference type="ARBA" id="ARBA00006534"/>
    </source>
</evidence>
<dbReference type="GO" id="GO:0006508">
    <property type="term" value="P:proteolysis"/>
    <property type="evidence" value="ECO:0007669"/>
    <property type="project" value="UniProtKB-KW"/>
</dbReference>
<dbReference type="Proteomes" id="UP000286268">
    <property type="component" value="Chromosome"/>
</dbReference>
<dbReference type="KEGG" id="cmah:C1I91_20505"/>
<name>A0A3R5VAC6_9CLOT</name>
<sequence length="222" mass="25126">MKLFLMGKQSADKDNPLNKALISEIKKGKGRIAYIPSSSEKSIEYYKDISDFYRELGYGEILFFDLGAQYNPGLITKLLNSDVIYLSGENTYKFLLLLRKRKLTEALKEFAKRNGIIVGVGGGSILLTQDISLSSLIYDNSYEALQTRGFGLTKFEVLPHWQENKVLLPKLIDYSINTEKNIYAFNDGYGVSMIGDRVEFYGDIINIKNGSVSVYKGNYKVF</sequence>
<proteinExistence type="inferred from homology"/>
<evidence type="ECO:0000256" key="2">
    <source>
        <dbReference type="ARBA" id="ARBA00022670"/>
    </source>
</evidence>
<dbReference type="Pfam" id="PF03575">
    <property type="entry name" value="Peptidase_S51"/>
    <property type="match status" value="1"/>
</dbReference>
<evidence type="ECO:0000256" key="3">
    <source>
        <dbReference type="ARBA" id="ARBA00022801"/>
    </source>
</evidence>
<keyword evidence="4" id="KW-0720">Serine protease</keyword>
<dbReference type="RefSeq" id="WP_128214539.1">
    <property type="nucleotide sequence ID" value="NZ_CP025746.1"/>
</dbReference>
<dbReference type="InterPro" id="IPR029062">
    <property type="entry name" value="Class_I_gatase-like"/>
</dbReference>
<reference evidence="5 6" key="1">
    <citation type="submission" date="2018-01" db="EMBL/GenBank/DDBJ databases">
        <title>Genome Sequencing and Assembly of Anaerobacter polyendosporus strain CT4.</title>
        <authorList>
            <person name="Tachaapaikoon C."/>
            <person name="Sutheeworapong S."/>
            <person name="Jenjaroenpun P."/>
            <person name="Wongsurawat T."/>
            <person name="Nookeaw I."/>
            <person name="Cheawchanlertfa P."/>
            <person name="Kosugi A."/>
            <person name="Cheevadhanarak S."/>
            <person name="Ratanakhanokchai K."/>
        </authorList>
    </citation>
    <scope>NUCLEOTIDE SEQUENCE [LARGE SCALE GENOMIC DNA]</scope>
    <source>
        <strain evidence="5 6">CT4</strain>
    </source>
</reference>
<keyword evidence="6" id="KW-1185">Reference proteome</keyword>
<dbReference type="OrthoDB" id="9778515at2"/>
<protein>
    <recommendedName>
        <fullName evidence="7">Peptidase E</fullName>
    </recommendedName>
</protein>
<dbReference type="InterPro" id="IPR005320">
    <property type="entry name" value="Peptidase_S51"/>
</dbReference>
<organism evidence="5 6">
    <name type="scientific">Clostridium manihotivorum</name>
    <dbReference type="NCBI Taxonomy" id="2320868"/>
    <lineage>
        <taxon>Bacteria</taxon>
        <taxon>Bacillati</taxon>
        <taxon>Bacillota</taxon>
        <taxon>Clostridia</taxon>
        <taxon>Eubacteriales</taxon>
        <taxon>Clostridiaceae</taxon>
        <taxon>Clostridium</taxon>
    </lineage>
</organism>